<feature type="transmembrane region" description="Helical" evidence="12">
    <location>
        <begin position="6"/>
        <end position="26"/>
    </location>
</feature>
<dbReference type="AlphaFoldDB" id="A0A7X3H082"/>
<evidence type="ECO:0000256" key="5">
    <source>
        <dbReference type="ARBA" id="ARBA00022475"/>
    </source>
</evidence>
<comment type="subcellular location">
    <subcellularLocation>
        <location evidence="1">Cell membrane</location>
        <topology evidence="1">Multi-pass membrane protein</topology>
    </subcellularLocation>
</comment>
<feature type="transmembrane region" description="Helical" evidence="12">
    <location>
        <begin position="346"/>
        <end position="368"/>
    </location>
</feature>
<feature type="transmembrane region" description="Helical" evidence="12">
    <location>
        <begin position="310"/>
        <end position="334"/>
    </location>
</feature>
<feature type="transmembrane region" description="Helical" evidence="12">
    <location>
        <begin position="66"/>
        <end position="83"/>
    </location>
</feature>
<dbReference type="GO" id="GO:0015385">
    <property type="term" value="F:sodium:proton antiporter activity"/>
    <property type="evidence" value="ECO:0007669"/>
    <property type="project" value="InterPro"/>
</dbReference>
<dbReference type="GO" id="GO:0015386">
    <property type="term" value="F:potassium:proton antiporter activity"/>
    <property type="evidence" value="ECO:0007669"/>
    <property type="project" value="TreeGrafter"/>
</dbReference>
<feature type="transmembrane region" description="Helical" evidence="12">
    <location>
        <begin position="493"/>
        <end position="516"/>
    </location>
</feature>
<keyword evidence="5" id="KW-1003">Cell membrane</keyword>
<keyword evidence="10 12" id="KW-0472">Membrane</keyword>
<sequence>MEGFGHGQSLLIAALCGFLLLVAMVRHYAPRSVLPAESWLLVVGIGYGLLAAEAAAFPAIRLNPELVIGMLLPVLVFAEGRHLPIGLVLRAASPLALLVLLSMPLALAVIGLPMAWLADIPLWHGLLFGAAVAATDPTTAGPVLGRFDIPKRLELLIQGESIFNDAITVVVFTALAGVVIGAGDFSLGEITIATLRSMLLAVPIGLLTGWLLGLLVRHWQEQNCMPGLTLTLALPIGTFLLSEQLLHASGIIAVVFAALAFSHNRRRETEEKRELYDDFWEYLGELGSSALYFALGAAMGPQLLSLNWRLALVIPLLLASRALLIYATGPLLRLQGCSLPTSWRHVLMLGGLRGAVPAALILMLPLDYAYRDELLVMGFSLVAYSIVVHPVLLKYYLEKATIAELPAPEVPASTRPEAVMADMSPWLSRRLDASAWGAAAIAGVIAGVVFLVLEMTLVPLFQQTSPWVPVRMMAAIGLGAEVLQSPTAIALDVGLAAMVVHFTLSLIYAWLLAPFLEGTKPFTAMFRGALFGLVIYAVNFYLFTILFPWFEEARTWLTIAAHLIFGAVLATSYCHLRDVADGRAADKNLVVEDGPDIAGNDGREKR</sequence>
<feature type="transmembrane region" description="Helical" evidence="12">
    <location>
        <begin position="95"/>
        <end position="118"/>
    </location>
</feature>
<dbReference type="PANTHER" id="PTHR10110:SF195">
    <property type="entry name" value="NA(+)_H(+) ANTIPORTER NHAS2"/>
    <property type="match status" value="1"/>
</dbReference>
<reference evidence="14 15" key="1">
    <citation type="submission" date="2019-12" db="EMBL/GenBank/DDBJ databases">
        <title>Halomonas rutogse sp. nov. isolated from two lakes on Tibetan Plateau.</title>
        <authorList>
            <person name="Gao P."/>
        </authorList>
    </citation>
    <scope>NUCLEOTIDE SEQUENCE [LARGE SCALE GENOMIC DNA]</scope>
    <source>
        <strain evidence="14 15">ZH2S</strain>
    </source>
</reference>
<evidence type="ECO:0000256" key="12">
    <source>
        <dbReference type="SAM" id="Phobius"/>
    </source>
</evidence>
<evidence type="ECO:0000256" key="6">
    <source>
        <dbReference type="ARBA" id="ARBA00022692"/>
    </source>
</evidence>
<keyword evidence="7 12" id="KW-1133">Transmembrane helix</keyword>
<keyword evidence="11" id="KW-0739">Sodium transport</keyword>
<feature type="transmembrane region" description="Helical" evidence="12">
    <location>
        <begin position="433"/>
        <end position="453"/>
    </location>
</feature>
<evidence type="ECO:0000256" key="7">
    <source>
        <dbReference type="ARBA" id="ARBA00022989"/>
    </source>
</evidence>
<feature type="transmembrane region" description="Helical" evidence="12">
    <location>
        <begin position="556"/>
        <end position="576"/>
    </location>
</feature>
<feature type="transmembrane region" description="Helical" evidence="12">
    <location>
        <begin position="199"/>
        <end position="219"/>
    </location>
</feature>
<comment type="similarity">
    <text evidence="2">Belongs to the monovalent cation:proton antiporter 1 (CPA1) transporter (TC 2.A.36) family.</text>
</comment>
<evidence type="ECO:0000313" key="15">
    <source>
        <dbReference type="Proteomes" id="UP000437638"/>
    </source>
</evidence>
<feature type="transmembrane region" description="Helical" evidence="12">
    <location>
        <begin position="166"/>
        <end position="187"/>
    </location>
</feature>
<feature type="transmembrane region" description="Helical" evidence="12">
    <location>
        <begin position="528"/>
        <end position="550"/>
    </location>
</feature>
<dbReference type="RefSeq" id="WP_160418523.1">
    <property type="nucleotide sequence ID" value="NZ_WTKP01000005.1"/>
</dbReference>
<evidence type="ECO:0000259" key="13">
    <source>
        <dbReference type="Pfam" id="PF00999"/>
    </source>
</evidence>
<dbReference type="InterPro" id="IPR006153">
    <property type="entry name" value="Cation/H_exchanger_TM"/>
</dbReference>
<evidence type="ECO:0000256" key="3">
    <source>
        <dbReference type="ARBA" id="ARBA00022448"/>
    </source>
</evidence>
<evidence type="ECO:0000256" key="10">
    <source>
        <dbReference type="ARBA" id="ARBA00023136"/>
    </source>
</evidence>
<feature type="domain" description="Cation/H+ exchanger transmembrane" evidence="13">
    <location>
        <begin position="20"/>
        <end position="398"/>
    </location>
</feature>
<evidence type="ECO:0000256" key="8">
    <source>
        <dbReference type="ARBA" id="ARBA00023053"/>
    </source>
</evidence>
<dbReference type="GO" id="GO:0051453">
    <property type="term" value="P:regulation of intracellular pH"/>
    <property type="evidence" value="ECO:0007669"/>
    <property type="project" value="TreeGrafter"/>
</dbReference>
<dbReference type="Proteomes" id="UP000437638">
    <property type="component" value="Unassembled WGS sequence"/>
</dbReference>
<dbReference type="PANTHER" id="PTHR10110">
    <property type="entry name" value="SODIUM/HYDROGEN EXCHANGER"/>
    <property type="match status" value="1"/>
</dbReference>
<feature type="transmembrane region" description="Helical" evidence="12">
    <location>
        <begin position="239"/>
        <end position="261"/>
    </location>
</feature>
<comment type="caution">
    <text evidence="14">The sequence shown here is derived from an EMBL/GenBank/DDBJ whole genome shotgun (WGS) entry which is preliminary data.</text>
</comment>
<dbReference type="Pfam" id="PF00999">
    <property type="entry name" value="Na_H_Exchanger"/>
    <property type="match status" value="1"/>
</dbReference>
<keyword evidence="6 12" id="KW-0812">Transmembrane</keyword>
<dbReference type="InterPro" id="IPR018422">
    <property type="entry name" value="Cation/H_exchanger_CPA1"/>
</dbReference>
<proteinExistence type="inferred from homology"/>
<evidence type="ECO:0000256" key="4">
    <source>
        <dbReference type="ARBA" id="ARBA00022449"/>
    </source>
</evidence>
<evidence type="ECO:0000256" key="11">
    <source>
        <dbReference type="ARBA" id="ARBA00023201"/>
    </source>
</evidence>
<name>A0A7X3H082_9GAMM</name>
<feature type="transmembrane region" description="Helical" evidence="12">
    <location>
        <begin position="374"/>
        <end position="393"/>
    </location>
</feature>
<dbReference type="GO" id="GO:0098719">
    <property type="term" value="P:sodium ion import across plasma membrane"/>
    <property type="evidence" value="ECO:0007669"/>
    <property type="project" value="TreeGrafter"/>
</dbReference>
<feature type="transmembrane region" description="Helical" evidence="12">
    <location>
        <begin position="282"/>
        <end position="304"/>
    </location>
</feature>
<keyword evidence="9" id="KW-0406">Ion transport</keyword>
<dbReference type="EMBL" id="WTKP01000005">
    <property type="protein sequence ID" value="MWJ28145.1"/>
    <property type="molecule type" value="Genomic_DNA"/>
</dbReference>
<evidence type="ECO:0000256" key="2">
    <source>
        <dbReference type="ARBA" id="ARBA00007367"/>
    </source>
</evidence>
<dbReference type="GO" id="GO:0005886">
    <property type="term" value="C:plasma membrane"/>
    <property type="evidence" value="ECO:0007669"/>
    <property type="project" value="UniProtKB-SubCell"/>
</dbReference>
<dbReference type="Gene3D" id="6.10.140.1330">
    <property type="match status" value="1"/>
</dbReference>
<protein>
    <recommendedName>
        <fullName evidence="13">Cation/H+ exchanger transmembrane domain-containing protein</fullName>
    </recommendedName>
</protein>
<evidence type="ECO:0000256" key="1">
    <source>
        <dbReference type="ARBA" id="ARBA00004651"/>
    </source>
</evidence>
<keyword evidence="15" id="KW-1185">Reference proteome</keyword>
<keyword evidence="4" id="KW-0050">Antiport</keyword>
<gene>
    <name evidence="14" type="ORF">GPM19_07995</name>
</gene>
<feature type="transmembrane region" description="Helical" evidence="12">
    <location>
        <begin position="38"/>
        <end position="60"/>
    </location>
</feature>
<keyword evidence="8" id="KW-0915">Sodium</keyword>
<evidence type="ECO:0000313" key="14">
    <source>
        <dbReference type="EMBL" id="MWJ28145.1"/>
    </source>
</evidence>
<accession>A0A7X3H082</accession>
<keyword evidence="3" id="KW-0813">Transport</keyword>
<evidence type="ECO:0000256" key="9">
    <source>
        <dbReference type="ARBA" id="ARBA00023065"/>
    </source>
</evidence>
<organism evidence="14 15">
    <name type="scientific">Vreelandella zhuhanensis</name>
    <dbReference type="NCBI Taxonomy" id="2684210"/>
    <lineage>
        <taxon>Bacteria</taxon>
        <taxon>Pseudomonadati</taxon>
        <taxon>Pseudomonadota</taxon>
        <taxon>Gammaproteobacteria</taxon>
        <taxon>Oceanospirillales</taxon>
        <taxon>Halomonadaceae</taxon>
        <taxon>Vreelandella</taxon>
    </lineage>
</organism>